<evidence type="ECO:0000313" key="4">
    <source>
        <dbReference type="Proteomes" id="UP001305521"/>
    </source>
</evidence>
<dbReference type="RefSeq" id="WP_318650696.1">
    <property type="nucleotide sequence ID" value="NZ_CP137852.1"/>
</dbReference>
<dbReference type="InterPro" id="IPR042100">
    <property type="entry name" value="Bug_dom1"/>
</dbReference>
<dbReference type="CDD" id="cd07012">
    <property type="entry name" value="PBP2_Bug_TTT"/>
    <property type="match status" value="1"/>
</dbReference>
<dbReference type="Gene3D" id="3.40.190.150">
    <property type="entry name" value="Bordetella uptake gene, domain 1"/>
    <property type="match status" value="1"/>
</dbReference>
<keyword evidence="2" id="KW-0732">Signal</keyword>
<evidence type="ECO:0000256" key="1">
    <source>
        <dbReference type="ARBA" id="ARBA00006987"/>
    </source>
</evidence>
<sequence>MMQVTRRAVLLSALATPAVAQIINRPMRWVVPFPPGGAADAIARIWAEAVTTRTGQAIVVDNRGGANGLLGVQAVLQAPPDGSTLGVLSIPFFTALPMMMANPPYDPARDLVPIIRLVTSTVLCCVTAERARERGWTDFRALINAAKRPGARVVKGSAGNGSAAHLLIATIATRSGANIEHVAYRGGAPALTDLLGGQIDMVFDFMPALMPHVASGRLVPLAVGSNARSPLLPDVPGLGEFTDLNLGDLDMQSWNALTGPRGTPPEVQRAIAEGVLRSADAPGLAERLRASGLVLATSAGPAATAALIAADAPRWAEMVRISGARIE</sequence>
<name>A0ABZ0PMY4_9PROT</name>
<reference evidence="3 4" key="1">
    <citation type="submission" date="2023-11" db="EMBL/GenBank/DDBJ databases">
        <title>Arctic aerobic anoxygenic photoheterotroph Sediminicoccus rosea KRV36 adapts its photosynthesis to long days of polar summer.</title>
        <authorList>
            <person name="Tomasch J."/>
            <person name="Kopejtka K."/>
            <person name="Bily T."/>
            <person name="Gardiner A.T."/>
            <person name="Gardian Z."/>
            <person name="Shivaramu S."/>
            <person name="Koblizek M."/>
            <person name="Engelhardt F."/>
            <person name="Kaftan D."/>
        </authorList>
    </citation>
    <scope>NUCLEOTIDE SEQUENCE [LARGE SCALE GENOMIC DNA]</scope>
    <source>
        <strain evidence="3 4">R-30</strain>
    </source>
</reference>
<keyword evidence="4" id="KW-1185">Reference proteome</keyword>
<dbReference type="PANTHER" id="PTHR42928:SF5">
    <property type="entry name" value="BLR1237 PROTEIN"/>
    <property type="match status" value="1"/>
</dbReference>
<proteinExistence type="inferred from homology"/>
<comment type="similarity">
    <text evidence="1">Belongs to the UPF0065 (bug) family.</text>
</comment>
<dbReference type="Proteomes" id="UP001305521">
    <property type="component" value="Chromosome"/>
</dbReference>
<dbReference type="PANTHER" id="PTHR42928">
    <property type="entry name" value="TRICARBOXYLATE-BINDING PROTEIN"/>
    <property type="match status" value="1"/>
</dbReference>
<accession>A0ABZ0PMY4</accession>
<dbReference type="EMBL" id="CP137852">
    <property type="protein sequence ID" value="WPB86727.1"/>
    <property type="molecule type" value="Genomic_DNA"/>
</dbReference>
<feature type="chain" id="PRO_5046370286" evidence="2">
    <location>
        <begin position="21"/>
        <end position="327"/>
    </location>
</feature>
<dbReference type="Gene3D" id="3.40.190.10">
    <property type="entry name" value="Periplasmic binding protein-like II"/>
    <property type="match status" value="1"/>
</dbReference>
<protein>
    <submittedName>
        <fullName evidence="3">Tripartite tricarboxylate transporter substrate binding protein</fullName>
    </submittedName>
</protein>
<evidence type="ECO:0000256" key="2">
    <source>
        <dbReference type="SAM" id="SignalP"/>
    </source>
</evidence>
<gene>
    <name evidence="3" type="ORF">R9Z33_07560</name>
</gene>
<dbReference type="InterPro" id="IPR005064">
    <property type="entry name" value="BUG"/>
</dbReference>
<dbReference type="SUPFAM" id="SSF53850">
    <property type="entry name" value="Periplasmic binding protein-like II"/>
    <property type="match status" value="1"/>
</dbReference>
<dbReference type="PIRSF" id="PIRSF017082">
    <property type="entry name" value="YflP"/>
    <property type="match status" value="1"/>
</dbReference>
<evidence type="ECO:0000313" key="3">
    <source>
        <dbReference type="EMBL" id="WPB86727.1"/>
    </source>
</evidence>
<dbReference type="Pfam" id="PF03401">
    <property type="entry name" value="TctC"/>
    <property type="match status" value="1"/>
</dbReference>
<organism evidence="3 4">
    <name type="scientific">Sediminicoccus rosea</name>
    <dbReference type="NCBI Taxonomy" id="1225128"/>
    <lineage>
        <taxon>Bacteria</taxon>
        <taxon>Pseudomonadati</taxon>
        <taxon>Pseudomonadota</taxon>
        <taxon>Alphaproteobacteria</taxon>
        <taxon>Acetobacterales</taxon>
        <taxon>Roseomonadaceae</taxon>
        <taxon>Sediminicoccus</taxon>
    </lineage>
</organism>
<feature type="signal peptide" evidence="2">
    <location>
        <begin position="1"/>
        <end position="20"/>
    </location>
</feature>